<reference evidence="10" key="1">
    <citation type="submission" date="2015-07" db="EMBL/GenBank/DDBJ databases">
        <authorList>
            <consortium name="Consortium for Microbial Forensics and Genomics (microFORGE)"/>
            <person name="Knight B.M."/>
            <person name="Roberts D.P."/>
            <person name="Lin D."/>
            <person name="Hari K."/>
            <person name="Fletcher J."/>
            <person name="Melcher U."/>
            <person name="Blagden T."/>
            <person name="Winegar R.A."/>
        </authorList>
    </citation>
    <scope>NUCLEOTIDE SEQUENCE [LARGE SCALE GENOMIC DNA]</scope>
    <source>
        <strain evidence="10">DSM 23493</strain>
    </source>
</reference>
<evidence type="ECO:0000313" key="10">
    <source>
        <dbReference type="Proteomes" id="UP000037326"/>
    </source>
</evidence>
<accession>A0A0K9FBL2</accession>
<evidence type="ECO:0000313" key="9">
    <source>
        <dbReference type="EMBL" id="KMY31603.1"/>
    </source>
</evidence>
<dbReference type="PATRIC" id="fig|582475.4.peg.456"/>
<feature type="domain" description="EamA" evidence="8">
    <location>
        <begin position="11"/>
        <end position="151"/>
    </location>
</feature>
<dbReference type="Pfam" id="PF00892">
    <property type="entry name" value="EamA"/>
    <property type="match status" value="2"/>
</dbReference>
<organism evidence="9 10">
    <name type="scientific">Lysinibacillus xylanilyticus</name>
    <dbReference type="NCBI Taxonomy" id="582475"/>
    <lineage>
        <taxon>Bacteria</taxon>
        <taxon>Bacillati</taxon>
        <taxon>Bacillota</taxon>
        <taxon>Bacilli</taxon>
        <taxon>Bacillales</taxon>
        <taxon>Bacillaceae</taxon>
        <taxon>Lysinibacillus</taxon>
    </lineage>
</organism>
<dbReference type="GeneID" id="96597674"/>
<feature type="transmembrane region" description="Helical" evidence="7">
    <location>
        <begin position="257"/>
        <end position="275"/>
    </location>
</feature>
<feature type="transmembrane region" description="Helical" evidence="7">
    <location>
        <begin position="107"/>
        <end position="126"/>
    </location>
</feature>
<comment type="caution">
    <text evidence="9">The sequence shown here is derived from an EMBL/GenBank/DDBJ whole genome shotgun (WGS) entry which is preliminary data.</text>
</comment>
<feature type="transmembrane region" description="Helical" evidence="7">
    <location>
        <begin position="138"/>
        <end position="159"/>
    </location>
</feature>
<gene>
    <name evidence="9" type="ORF">ACZ11_05115</name>
</gene>
<dbReference type="AlphaFoldDB" id="A0A0K9FBL2"/>
<feature type="transmembrane region" description="Helical" evidence="7">
    <location>
        <begin position="281"/>
        <end position="300"/>
    </location>
</feature>
<comment type="subcellular location">
    <subcellularLocation>
        <location evidence="1">Cell membrane</location>
        <topology evidence="1">Multi-pass membrane protein</topology>
    </subcellularLocation>
</comment>
<keyword evidence="3" id="KW-1003">Cell membrane</keyword>
<evidence type="ECO:0000259" key="8">
    <source>
        <dbReference type="Pfam" id="PF00892"/>
    </source>
</evidence>
<evidence type="ECO:0000256" key="7">
    <source>
        <dbReference type="SAM" id="Phobius"/>
    </source>
</evidence>
<dbReference type="EMBL" id="LFXJ01000005">
    <property type="protein sequence ID" value="KMY31603.1"/>
    <property type="molecule type" value="Genomic_DNA"/>
</dbReference>
<feature type="transmembrane region" description="Helical" evidence="7">
    <location>
        <begin position="42"/>
        <end position="62"/>
    </location>
</feature>
<dbReference type="GO" id="GO:0005886">
    <property type="term" value="C:plasma membrane"/>
    <property type="evidence" value="ECO:0007669"/>
    <property type="project" value="UniProtKB-SubCell"/>
</dbReference>
<feature type="transmembrane region" description="Helical" evidence="7">
    <location>
        <begin position="83"/>
        <end position="101"/>
    </location>
</feature>
<evidence type="ECO:0000256" key="1">
    <source>
        <dbReference type="ARBA" id="ARBA00004651"/>
    </source>
</evidence>
<comment type="similarity">
    <text evidence="2">Belongs to the EamA transporter family.</text>
</comment>
<keyword evidence="6 7" id="KW-0472">Membrane</keyword>
<dbReference type="OrthoDB" id="9810818at2"/>
<feature type="transmembrane region" description="Helical" evidence="7">
    <location>
        <begin position="12"/>
        <end position="30"/>
    </location>
</feature>
<name>A0A0K9FBL2_9BACI</name>
<evidence type="ECO:0000256" key="4">
    <source>
        <dbReference type="ARBA" id="ARBA00022692"/>
    </source>
</evidence>
<proteinExistence type="inferred from homology"/>
<dbReference type="SUPFAM" id="SSF103481">
    <property type="entry name" value="Multidrug resistance efflux transporter EmrE"/>
    <property type="match status" value="2"/>
</dbReference>
<sequence>MNQSAQKNRTLGFILVILGASFWGIGGTVAQKLFQQENIEVGWLVSSRLLLAGLLLITAYKITHRKESIFVMWRTKYNAFRQILFSLLGMLAVQYTYMMSISIGNSAVATLLQYLAPLFIMAYYLITKHSQLTRQDGIAVTLTLIGTFLLLTNGSLSTLSVPSMAVFWGILSGLSAAFYTLYAVSLLQQFHSLLVVGWSMLIGGIVMSLFHQPWQIDMSNWAFSTIAYFLFIVVFGTMLAFWFYISSLHYLAPKETSLLGSLEPLTAVVTSVFWLKIAFGGFQFIGTMLILCMILYLTVFQKKNREEDLTNLG</sequence>
<evidence type="ECO:0000256" key="5">
    <source>
        <dbReference type="ARBA" id="ARBA00022989"/>
    </source>
</evidence>
<protein>
    <submittedName>
        <fullName evidence="9">Transporter</fullName>
    </submittedName>
</protein>
<feature type="transmembrane region" description="Helical" evidence="7">
    <location>
        <begin position="222"/>
        <end position="245"/>
    </location>
</feature>
<feature type="transmembrane region" description="Helical" evidence="7">
    <location>
        <begin position="165"/>
        <end position="184"/>
    </location>
</feature>
<dbReference type="PANTHER" id="PTHR32322:SF18">
    <property type="entry name" value="S-ADENOSYLMETHIONINE_S-ADENOSYLHOMOCYSTEINE TRANSPORTER"/>
    <property type="match status" value="1"/>
</dbReference>
<evidence type="ECO:0000256" key="3">
    <source>
        <dbReference type="ARBA" id="ARBA00022475"/>
    </source>
</evidence>
<dbReference type="RefSeq" id="WP_049664261.1">
    <property type="nucleotide sequence ID" value="NZ_LFXJ01000005.1"/>
</dbReference>
<evidence type="ECO:0000256" key="2">
    <source>
        <dbReference type="ARBA" id="ARBA00007362"/>
    </source>
</evidence>
<dbReference type="Proteomes" id="UP000037326">
    <property type="component" value="Unassembled WGS sequence"/>
</dbReference>
<feature type="domain" description="EamA" evidence="8">
    <location>
        <begin position="164"/>
        <end position="297"/>
    </location>
</feature>
<dbReference type="PANTHER" id="PTHR32322">
    <property type="entry name" value="INNER MEMBRANE TRANSPORTER"/>
    <property type="match status" value="1"/>
</dbReference>
<dbReference type="InterPro" id="IPR050638">
    <property type="entry name" value="AA-Vitamin_Transporters"/>
</dbReference>
<keyword evidence="4 7" id="KW-0812">Transmembrane</keyword>
<keyword evidence="5 7" id="KW-1133">Transmembrane helix</keyword>
<dbReference type="InterPro" id="IPR000620">
    <property type="entry name" value="EamA_dom"/>
</dbReference>
<evidence type="ECO:0000256" key="6">
    <source>
        <dbReference type="ARBA" id="ARBA00023136"/>
    </source>
</evidence>
<dbReference type="InterPro" id="IPR037185">
    <property type="entry name" value="EmrE-like"/>
</dbReference>
<feature type="transmembrane region" description="Helical" evidence="7">
    <location>
        <begin position="191"/>
        <end position="210"/>
    </location>
</feature>